<dbReference type="GO" id="GO:0004777">
    <property type="term" value="F:succinate-semialdehyde dehydrogenase (NAD+) activity"/>
    <property type="evidence" value="ECO:0007669"/>
    <property type="project" value="TreeGrafter"/>
</dbReference>
<name>A0A438N2S1_EXOME</name>
<comment type="subcellular location">
    <subcellularLocation>
        <location evidence="1">Membrane</location>
        <topology evidence="1">Multi-pass membrane protein</topology>
    </subcellularLocation>
</comment>
<feature type="region of interest" description="Disordered" evidence="11">
    <location>
        <begin position="1"/>
        <end position="80"/>
    </location>
</feature>
<dbReference type="PANTHER" id="PTHR43353">
    <property type="entry name" value="SUCCINATE-SEMIALDEHYDE DEHYDROGENASE, MITOCHONDRIAL"/>
    <property type="match status" value="1"/>
</dbReference>
<evidence type="ECO:0000256" key="11">
    <source>
        <dbReference type="SAM" id="MobiDB-lite"/>
    </source>
</evidence>
<comment type="similarity">
    <text evidence="5">Belongs to the aldehyde dehydrogenase family.</text>
</comment>
<evidence type="ECO:0000313" key="13">
    <source>
        <dbReference type="EMBL" id="RVX70030.1"/>
    </source>
</evidence>
<feature type="compositionally biased region" description="Low complexity" evidence="11">
    <location>
        <begin position="1"/>
        <end position="32"/>
    </location>
</feature>
<dbReference type="InterPro" id="IPR016162">
    <property type="entry name" value="Ald_DH_N"/>
</dbReference>
<dbReference type="Gene3D" id="3.40.309.10">
    <property type="entry name" value="Aldehyde Dehydrogenase, Chain A, domain 2"/>
    <property type="match status" value="1"/>
</dbReference>
<dbReference type="InterPro" id="IPR050740">
    <property type="entry name" value="Aldehyde_DH_Superfamily"/>
</dbReference>
<dbReference type="UniPathway" id="UPA00196"/>
<dbReference type="GO" id="GO:0016020">
    <property type="term" value="C:membrane"/>
    <property type="evidence" value="ECO:0007669"/>
    <property type="project" value="UniProtKB-SubCell"/>
</dbReference>
<accession>A0A438N2S1</accession>
<keyword evidence="8" id="KW-1133">Transmembrane helix</keyword>
<dbReference type="FunFam" id="3.40.605.10:FF:000023">
    <property type="entry name" value="Succinate-semialdehyde dehydrogenase (Eurofung)"/>
    <property type="match status" value="1"/>
</dbReference>
<dbReference type="VEuPathDB" id="FungiDB:PV10_08935"/>
<dbReference type="CDD" id="cd07103">
    <property type="entry name" value="ALDH_F5_SSADH_GabD"/>
    <property type="match status" value="1"/>
</dbReference>
<feature type="compositionally biased region" description="Pro residues" evidence="11">
    <location>
        <begin position="33"/>
        <end position="44"/>
    </location>
</feature>
<evidence type="ECO:0000259" key="12">
    <source>
        <dbReference type="Pfam" id="PF00171"/>
    </source>
</evidence>
<proteinExistence type="inferred from homology"/>
<feature type="region of interest" description="Disordered" evidence="11">
    <location>
        <begin position="352"/>
        <end position="372"/>
    </location>
</feature>
<dbReference type="SUPFAM" id="SSF53720">
    <property type="entry name" value="ALDH-like"/>
    <property type="match status" value="1"/>
</dbReference>
<dbReference type="AlphaFoldDB" id="A0A438N2S1"/>
<dbReference type="EMBL" id="NAJM01000025">
    <property type="protein sequence ID" value="RVX70030.1"/>
    <property type="molecule type" value="Genomic_DNA"/>
</dbReference>
<evidence type="ECO:0000256" key="8">
    <source>
        <dbReference type="ARBA" id="ARBA00022989"/>
    </source>
</evidence>
<organism evidence="13 14">
    <name type="scientific">Exophiala mesophila</name>
    <name type="common">Black yeast-like fungus</name>
    <dbReference type="NCBI Taxonomy" id="212818"/>
    <lineage>
        <taxon>Eukaryota</taxon>
        <taxon>Fungi</taxon>
        <taxon>Dikarya</taxon>
        <taxon>Ascomycota</taxon>
        <taxon>Pezizomycotina</taxon>
        <taxon>Eurotiomycetes</taxon>
        <taxon>Chaetothyriomycetidae</taxon>
        <taxon>Chaetothyriales</taxon>
        <taxon>Herpotrichiellaceae</taxon>
        <taxon>Exophiala</taxon>
    </lineage>
</organism>
<keyword evidence="6" id="KW-0337">GPI-anchor biosynthesis</keyword>
<evidence type="ECO:0000256" key="5">
    <source>
        <dbReference type="ARBA" id="ARBA00009986"/>
    </source>
</evidence>
<dbReference type="GO" id="GO:0005737">
    <property type="term" value="C:cytoplasm"/>
    <property type="evidence" value="ECO:0007669"/>
    <property type="project" value="TreeGrafter"/>
</dbReference>
<dbReference type="InterPro" id="IPR009450">
    <property type="entry name" value="Plno_GlcNAc_GPI2"/>
</dbReference>
<comment type="pathway">
    <text evidence="2">Glycolipid biosynthesis; glycosylphosphatidylinositol-anchor biosynthesis.</text>
</comment>
<dbReference type="Gene3D" id="3.40.605.10">
    <property type="entry name" value="Aldehyde Dehydrogenase, Chain A, domain 1"/>
    <property type="match status" value="1"/>
</dbReference>
<evidence type="ECO:0000256" key="6">
    <source>
        <dbReference type="ARBA" id="ARBA00022502"/>
    </source>
</evidence>
<dbReference type="Proteomes" id="UP000288859">
    <property type="component" value="Unassembled WGS sequence"/>
</dbReference>
<evidence type="ECO:0000256" key="3">
    <source>
        <dbReference type="ARBA" id="ARBA00005176"/>
    </source>
</evidence>
<dbReference type="Pfam" id="PF06432">
    <property type="entry name" value="GPI2"/>
    <property type="match status" value="1"/>
</dbReference>
<feature type="domain" description="Aldehyde dehydrogenase" evidence="12">
    <location>
        <begin position="546"/>
        <end position="1021"/>
    </location>
</feature>
<evidence type="ECO:0000256" key="7">
    <source>
        <dbReference type="ARBA" id="ARBA00022692"/>
    </source>
</evidence>
<protein>
    <recommendedName>
        <fullName evidence="12">Aldehyde dehydrogenase domain-containing protein</fullName>
    </recommendedName>
</protein>
<comment type="caution">
    <text evidence="13">The sequence shown here is derived from an EMBL/GenBank/DDBJ whole genome shotgun (WGS) entry which is preliminary data.</text>
</comment>
<evidence type="ECO:0000313" key="14">
    <source>
        <dbReference type="Proteomes" id="UP000288859"/>
    </source>
</evidence>
<reference evidence="13 14" key="1">
    <citation type="submission" date="2017-03" db="EMBL/GenBank/DDBJ databases">
        <title>Genomes of endolithic fungi from Antarctica.</title>
        <authorList>
            <person name="Coleine C."/>
            <person name="Masonjones S."/>
            <person name="Stajich J.E."/>
        </authorList>
    </citation>
    <scope>NUCLEOTIDE SEQUENCE [LARGE SCALE GENOMIC DNA]</scope>
    <source>
        <strain evidence="13 14">CCFEE 6314</strain>
    </source>
</reference>
<keyword evidence="7" id="KW-0812">Transmembrane</keyword>
<comment type="similarity">
    <text evidence="4">Belongs to the PIGC family.</text>
</comment>
<evidence type="ECO:0000256" key="4">
    <source>
        <dbReference type="ARBA" id="ARBA00008321"/>
    </source>
</evidence>
<dbReference type="GO" id="GO:0006506">
    <property type="term" value="P:GPI anchor biosynthetic process"/>
    <property type="evidence" value="ECO:0007669"/>
    <property type="project" value="UniProtKB-UniPathway"/>
</dbReference>
<evidence type="ECO:0000256" key="9">
    <source>
        <dbReference type="ARBA" id="ARBA00023002"/>
    </source>
</evidence>
<feature type="compositionally biased region" description="Low complexity" evidence="11">
    <location>
        <begin position="352"/>
        <end position="368"/>
    </location>
</feature>
<keyword evidence="10" id="KW-0472">Membrane</keyword>
<evidence type="ECO:0000256" key="1">
    <source>
        <dbReference type="ARBA" id="ARBA00004141"/>
    </source>
</evidence>
<dbReference type="VEuPathDB" id="FungiDB:PV10_08936"/>
<dbReference type="FunFam" id="3.40.309.10:FF:000004">
    <property type="entry name" value="Succinate-semialdehyde dehydrogenase I"/>
    <property type="match status" value="1"/>
</dbReference>
<dbReference type="GO" id="GO:0009450">
    <property type="term" value="P:gamma-aminobutyric acid catabolic process"/>
    <property type="evidence" value="ECO:0007669"/>
    <property type="project" value="TreeGrafter"/>
</dbReference>
<dbReference type="InterPro" id="IPR016161">
    <property type="entry name" value="Ald_DH/histidinol_DH"/>
</dbReference>
<dbReference type="InterPro" id="IPR016163">
    <property type="entry name" value="Ald_DH_C"/>
</dbReference>
<dbReference type="Pfam" id="PF00171">
    <property type="entry name" value="Aldedh"/>
    <property type="match status" value="1"/>
</dbReference>
<dbReference type="InterPro" id="IPR015590">
    <property type="entry name" value="Aldehyde_DH_dom"/>
</dbReference>
<gene>
    <name evidence="13" type="ORF">B0A52_06201</name>
</gene>
<evidence type="ECO:0000256" key="2">
    <source>
        <dbReference type="ARBA" id="ARBA00004687"/>
    </source>
</evidence>
<comment type="pathway">
    <text evidence="3">Amino-acid degradation; 4-aminobutanoate degradation.</text>
</comment>
<dbReference type="PANTHER" id="PTHR43353:SF7">
    <property type="entry name" value="SUCCINATE SEMIALDEHYDE DEHYDROGENASE (EUROFUNG)"/>
    <property type="match status" value="1"/>
</dbReference>
<evidence type="ECO:0000256" key="10">
    <source>
        <dbReference type="ARBA" id="ARBA00023136"/>
    </source>
</evidence>
<keyword evidence="9" id="KW-0560">Oxidoreductase</keyword>
<dbReference type="OrthoDB" id="310895at2759"/>
<sequence length="1031" mass="111071">MAPSPSSPTSSATTSTTTETTTASASSTSRIPSPAPSLIPPPVPVETHPNRGKPQAVRGLSDPSRLAPEDAYKPFSPPRLRPVHEISGSAAASLAAAALRPAVASLRAPPAIPPVAARLAEEKRRAASRRRKQPHVWKKLLWIKQHGFPDNYTDTETFLDHLQRNPRLRPYDFWPLVADSTVIVQHVASVAIYICAYAGIYQDRLSPVAVVTCGSIATIVGWVLWDGWMGQEEREELAQSFKAKRQSLDVDDRSSTSSGDLAKSVLNGNGHVNGYANGHTNGYSTASLNGRGSGLRLSTKNLAVKNHQHKVASKHTQSLSKSSFQSISPIDGLNDNAIEAFPNLAPSVSLPQLPLSPTSTPSPTSLSPRSQARRKTFKSACLIYFALLGLSPILKSLTQSTSSDSIWALATWLLIINIFLFDYGSLYVPAKAQAVPVSPGASNALSSNASGSLHTSTRAPPFPSSLSTNAALMASTVLASRLVTTTAVFSQYTFSLIRLLFSFVQFQSKPIPLDILPAAKMSQPQLPFELKDKDLLHQDSYVDGKWVQSKSGKRFDIVDPGSDKKWASCPDNAVEDVDAAVQSSYKAFKEYSMVNPRKRAQMLLKWHELITAAKDDLAKILTYETGKPLPEAYAELDYSLGFTWWFAGEAERIQGTVSVPSAPNRRTFVIKQPIGVAVALVPWNFPIAMILRKAGAAFAAGCTMIVKPSPETPLTCLSLAYLASKAGFAPGVFNVLTTSLENTPSLSEALIVHPLTKKVTFTGSTRVGKIVAGLCAKGLKKCTLELGGNCPFIVFDDADLDQALAQFMALKWRHAGQACITANRLYVQAGVYEKFTQMLVEKTKTLKVGHGATEGTTMGPVTTPRGLAKAEEQTADAIKRGAKVVLGTGKAYKNSTEGEGSGLGNGVGGYFMDPTILTDMSSDMLIFKEESFAPICGIFKFEKEEEAVRWANDTSMGLASYAFTKNVDRIWRMFENLEAGMIGLNTGNQSAAESPFGGIKESGYGKESGKDVAVNEYLISKTGTLTIDGQY</sequence>